<keyword evidence="9" id="KW-1185">Reference proteome</keyword>
<evidence type="ECO:0000256" key="5">
    <source>
        <dbReference type="ARBA" id="ARBA00024970"/>
    </source>
</evidence>
<evidence type="ECO:0000259" key="7">
    <source>
        <dbReference type="Pfam" id="PF01951"/>
    </source>
</evidence>
<dbReference type="AlphaFoldDB" id="D9Q337"/>
<dbReference type="HOGENOM" id="CLU_111362_3_0_2"/>
<dbReference type="InterPro" id="IPR022952">
    <property type="entry name" value="Archease_arc"/>
</dbReference>
<keyword evidence="4 6" id="KW-0106">Calcium</keyword>
<evidence type="ECO:0000256" key="1">
    <source>
        <dbReference type="ARBA" id="ARBA00007963"/>
    </source>
</evidence>
<evidence type="ECO:0000256" key="2">
    <source>
        <dbReference type="ARBA" id="ARBA00022694"/>
    </source>
</evidence>
<dbReference type="InterPro" id="IPR002804">
    <property type="entry name" value="Archease"/>
</dbReference>
<dbReference type="FunCoup" id="D9Q337">
    <property type="interactions" value="58"/>
</dbReference>
<feature type="binding site" evidence="6">
    <location>
        <position position="146"/>
    </location>
    <ligand>
        <name>Ca(2+)</name>
        <dbReference type="ChEBI" id="CHEBI:29108"/>
    </ligand>
</feature>
<evidence type="ECO:0000256" key="4">
    <source>
        <dbReference type="ARBA" id="ARBA00022837"/>
    </source>
</evidence>
<dbReference type="RefSeq" id="WP_013267237.1">
    <property type="nucleotide sequence ID" value="NC_014374.1"/>
</dbReference>
<organism evidence="8 9">
    <name type="scientific">Acidilobus saccharovorans (strain DSM 16705 / JCM 18335 / VKM B-2471 / 345-15)</name>
    <dbReference type="NCBI Taxonomy" id="666510"/>
    <lineage>
        <taxon>Archaea</taxon>
        <taxon>Thermoproteota</taxon>
        <taxon>Thermoprotei</taxon>
        <taxon>Acidilobales</taxon>
        <taxon>Acidilobaceae</taxon>
        <taxon>Acidilobus</taxon>
    </lineage>
</organism>
<dbReference type="InterPro" id="IPR036820">
    <property type="entry name" value="Archease_dom_sf"/>
</dbReference>
<protein>
    <recommendedName>
        <fullName evidence="6">Protein archease</fullName>
    </recommendedName>
</protein>
<feature type="binding site" evidence="6">
    <location>
        <position position="145"/>
    </location>
    <ligand>
        <name>Ca(2+)</name>
        <dbReference type="ChEBI" id="CHEBI:29108"/>
    </ligand>
</feature>
<dbReference type="KEGG" id="asc:ASAC_1320"/>
<dbReference type="eggNOG" id="arCOG04055">
    <property type="taxonomic scope" value="Archaea"/>
</dbReference>
<dbReference type="NCBIfam" id="NF001617">
    <property type="entry name" value="PRK00407.1"/>
    <property type="match status" value="1"/>
</dbReference>
<dbReference type="GO" id="GO:0006388">
    <property type="term" value="P:tRNA splicing, via endonucleolytic cleavage and ligation"/>
    <property type="evidence" value="ECO:0007669"/>
    <property type="project" value="UniProtKB-UniRule"/>
</dbReference>
<dbReference type="Pfam" id="PF01951">
    <property type="entry name" value="Archease"/>
    <property type="match status" value="1"/>
</dbReference>
<dbReference type="InterPro" id="IPR023572">
    <property type="entry name" value="Archease_dom"/>
</dbReference>
<dbReference type="InParanoid" id="D9Q337"/>
<dbReference type="Gene3D" id="3.55.10.10">
    <property type="entry name" value="Archease domain"/>
    <property type="match status" value="1"/>
</dbReference>
<evidence type="ECO:0000313" key="8">
    <source>
        <dbReference type="EMBL" id="ADL19725.1"/>
    </source>
</evidence>
<keyword evidence="3 6" id="KW-0479">Metal-binding</keyword>
<sequence>MGVLQGCPGYDFLDHTADVLIEARGRTKEEALEQAGLAVYEIMTDTSKVRPLTHVDIEVNGMDLYNTIYRWIEQLLVSTDADGLVFSIFRVCDLSEDGTRLVARVWGERFDPSRHEQRTIVKAMTYSQMDFREEDGCWRLRFVVDI</sequence>
<dbReference type="GO" id="GO:0005509">
    <property type="term" value="F:calcium ion binding"/>
    <property type="evidence" value="ECO:0007669"/>
    <property type="project" value="UniProtKB-UniRule"/>
</dbReference>
<reference evidence="8 9" key="1">
    <citation type="journal article" date="2010" name="Appl. Environ. Microbiol.">
        <title>The genome sequence of the crenarchaeon Acidilobus saccharovorans supports a new order, Acidilobales, and suggests an important ecological role in terrestrial acidic hot springs.</title>
        <authorList>
            <person name="Mardanov A.V."/>
            <person name="Svetlitchnyi V.A."/>
            <person name="Beletsky A.V."/>
            <person name="Prokofeva M.I."/>
            <person name="Bonch-Osmolovskaya E.A."/>
            <person name="Ravin N.V."/>
            <person name="Skryabin K.G."/>
        </authorList>
    </citation>
    <scope>NUCLEOTIDE SEQUENCE [LARGE SCALE GENOMIC DNA]</scope>
    <source>
        <strain evidence="9">DSM 16705 / JCM 18335 / VKM B-2471 / 345-15</strain>
    </source>
</reference>
<evidence type="ECO:0000256" key="6">
    <source>
        <dbReference type="HAMAP-Rule" id="MF_01222"/>
    </source>
</evidence>
<name>D9Q337_ACIS3</name>
<comment type="function">
    <text evidence="5 6">Activates the tRNA-splicing ligase complex by facilitating the enzymatic turnover of catalytic subunit RtcB. Acts by promoting the guanylylation of RtcB, a key intermediate step in tRNA ligation. Can also alter the NTP specificity of RtcB such that ATP, dGTP or ITP is used efficiently.</text>
</comment>
<dbReference type="PANTHER" id="PTHR12682:SF11">
    <property type="entry name" value="PROTEIN ARCHEASE"/>
    <property type="match status" value="1"/>
</dbReference>
<accession>D9Q337</accession>
<dbReference type="HAMAP" id="MF_01222">
    <property type="entry name" value="Archease_arch"/>
    <property type="match status" value="1"/>
</dbReference>
<proteinExistence type="inferred from homology"/>
<comment type="similarity">
    <text evidence="1 6">Belongs to the archease family.</text>
</comment>
<gene>
    <name evidence="8" type="ordered locus">ASAC_1320</name>
</gene>
<dbReference type="SUPFAM" id="SSF69819">
    <property type="entry name" value="MTH1598-like"/>
    <property type="match status" value="1"/>
</dbReference>
<dbReference type="GeneID" id="9499576"/>
<dbReference type="PANTHER" id="PTHR12682">
    <property type="entry name" value="ARCHEASE"/>
    <property type="match status" value="1"/>
</dbReference>
<feature type="domain" description="Archease" evidence="7">
    <location>
        <begin position="10"/>
        <end position="146"/>
    </location>
</feature>
<dbReference type="EMBL" id="CP001742">
    <property type="protein sequence ID" value="ADL19725.1"/>
    <property type="molecule type" value="Genomic_DNA"/>
</dbReference>
<keyword evidence="2 6" id="KW-0819">tRNA processing</keyword>
<evidence type="ECO:0000256" key="3">
    <source>
        <dbReference type="ARBA" id="ARBA00022723"/>
    </source>
</evidence>
<feature type="binding site" evidence="6">
    <location>
        <position position="18"/>
    </location>
    <ligand>
        <name>Ca(2+)</name>
        <dbReference type="ChEBI" id="CHEBI:29108"/>
    </ligand>
</feature>
<evidence type="ECO:0000313" key="9">
    <source>
        <dbReference type="Proteomes" id="UP000000346"/>
    </source>
</evidence>
<dbReference type="STRING" id="666510.ASAC_1320"/>
<dbReference type="Proteomes" id="UP000000346">
    <property type="component" value="Chromosome"/>
</dbReference>